<dbReference type="SUPFAM" id="SSF51230">
    <property type="entry name" value="Single hybrid motif"/>
    <property type="match status" value="1"/>
</dbReference>
<evidence type="ECO:0000259" key="11">
    <source>
        <dbReference type="PROSITE" id="PS50968"/>
    </source>
</evidence>
<keyword evidence="6 9" id="KW-0012">Acyltransferase</keyword>
<feature type="domain" description="Lipoyl-binding" evidence="11">
    <location>
        <begin position="4"/>
        <end position="78"/>
    </location>
</feature>
<comment type="cofactor">
    <cofactor evidence="1 9">
        <name>(R)-lipoate</name>
        <dbReference type="ChEBI" id="CHEBI:83088"/>
    </cofactor>
</comment>
<dbReference type="PANTHER" id="PTHR43178:SF2">
    <property type="entry name" value="DIHYDROLIPOYLLYSINE-RESIDUE ACETYLTRANSFERASE COMPONENT OF PYRUVATE DEHYDROGENASE COMPLEX"/>
    <property type="match status" value="1"/>
</dbReference>
<dbReference type="EMBL" id="JBEPMN010000010">
    <property type="protein sequence ID" value="MET3662263.1"/>
    <property type="molecule type" value="Genomic_DNA"/>
</dbReference>
<dbReference type="PROSITE" id="PS51826">
    <property type="entry name" value="PSBD"/>
    <property type="match status" value="1"/>
</dbReference>
<dbReference type="InterPro" id="IPR011053">
    <property type="entry name" value="Single_hybrid_motif"/>
</dbReference>
<evidence type="ECO:0000313" key="13">
    <source>
        <dbReference type="EMBL" id="MET3662263.1"/>
    </source>
</evidence>
<comment type="function">
    <text evidence="7">The pyruvate dehydrogenase complex catalyzes the overall conversion of pyruvate to acetyl-CoA and CO(2). It contains multiple copies of three enzymatic components: pyruvate dehydrogenase (E1), dihydrolipoamide acetyltransferase (E2) and lipoamide dehydrogenase (E3).</text>
</comment>
<organism evidence="13 14">
    <name type="scientific">Aquamicrobium ahrensii</name>
    <dbReference type="NCBI Taxonomy" id="469551"/>
    <lineage>
        <taxon>Bacteria</taxon>
        <taxon>Pseudomonadati</taxon>
        <taxon>Pseudomonadota</taxon>
        <taxon>Alphaproteobacteria</taxon>
        <taxon>Hyphomicrobiales</taxon>
        <taxon>Phyllobacteriaceae</taxon>
        <taxon>Aquamicrobium</taxon>
    </lineage>
</organism>
<dbReference type="InterPro" id="IPR036625">
    <property type="entry name" value="E3-bd_dom_sf"/>
</dbReference>
<comment type="catalytic activity">
    <reaction evidence="8">
        <text>N(6)-[(R)-dihydrolipoyl]-L-lysyl-[protein] + acetyl-CoA = N(6)-[(R)-S(8)-acetyldihydrolipoyl]-L-lysyl-[protein] + CoA</text>
        <dbReference type="Rhea" id="RHEA:17017"/>
        <dbReference type="Rhea" id="RHEA-COMP:10475"/>
        <dbReference type="Rhea" id="RHEA-COMP:10478"/>
        <dbReference type="ChEBI" id="CHEBI:57287"/>
        <dbReference type="ChEBI" id="CHEBI:57288"/>
        <dbReference type="ChEBI" id="CHEBI:83100"/>
        <dbReference type="ChEBI" id="CHEBI:83111"/>
        <dbReference type="EC" id="2.3.1.12"/>
    </reaction>
</comment>
<dbReference type="Gene3D" id="3.30.559.10">
    <property type="entry name" value="Chloramphenicol acetyltransferase-like domain"/>
    <property type="match status" value="1"/>
</dbReference>
<dbReference type="Pfam" id="PF00364">
    <property type="entry name" value="Biotin_lipoyl"/>
    <property type="match status" value="1"/>
</dbReference>
<dbReference type="PROSITE" id="PS00189">
    <property type="entry name" value="LIPOYL"/>
    <property type="match status" value="1"/>
</dbReference>
<protein>
    <recommendedName>
        <fullName evidence="9">Dihydrolipoamide acetyltransferase component of pyruvate dehydrogenase complex</fullName>
        <ecNumber evidence="9">2.3.1.-</ecNumber>
    </recommendedName>
</protein>
<dbReference type="PANTHER" id="PTHR43178">
    <property type="entry name" value="DIHYDROLIPOAMIDE ACETYLTRANSFERASE COMPONENT OF PYRUVATE DEHYDROGENASE COMPLEX"/>
    <property type="match status" value="1"/>
</dbReference>
<comment type="subunit">
    <text evidence="3">Forms a 24-polypeptide structural core with octahedral symmetry.</text>
</comment>
<dbReference type="InterPro" id="IPR023213">
    <property type="entry name" value="CAT-like_dom_sf"/>
</dbReference>
<evidence type="ECO:0000256" key="2">
    <source>
        <dbReference type="ARBA" id="ARBA00007317"/>
    </source>
</evidence>
<dbReference type="InterPro" id="IPR004167">
    <property type="entry name" value="PSBD"/>
</dbReference>
<evidence type="ECO:0000256" key="7">
    <source>
        <dbReference type="ARBA" id="ARBA00025211"/>
    </source>
</evidence>
<evidence type="ECO:0000256" key="3">
    <source>
        <dbReference type="ARBA" id="ARBA00011484"/>
    </source>
</evidence>
<evidence type="ECO:0000256" key="5">
    <source>
        <dbReference type="ARBA" id="ARBA00022823"/>
    </source>
</evidence>
<gene>
    <name evidence="13" type="ORF">ABID44_002600</name>
</gene>
<dbReference type="RefSeq" id="WP_354152121.1">
    <property type="nucleotide sequence ID" value="NZ_JBEPMN010000010.1"/>
</dbReference>
<feature type="compositionally biased region" description="Low complexity" evidence="10">
    <location>
        <begin position="107"/>
        <end position="116"/>
    </location>
</feature>
<dbReference type="SUPFAM" id="SSF47005">
    <property type="entry name" value="Peripheral subunit-binding domain of 2-oxo acid dehydrogenase complex"/>
    <property type="match status" value="1"/>
</dbReference>
<feature type="domain" description="Peripheral subunit-binding (PSBD)" evidence="12">
    <location>
        <begin position="133"/>
        <end position="170"/>
    </location>
</feature>
<keyword evidence="13" id="KW-0670">Pyruvate</keyword>
<dbReference type="InterPro" id="IPR000089">
    <property type="entry name" value="Biotin_lipoyl"/>
</dbReference>
<dbReference type="InterPro" id="IPR001078">
    <property type="entry name" value="2-oxoacid_DH_actylTfrase"/>
</dbReference>
<evidence type="ECO:0000256" key="6">
    <source>
        <dbReference type="ARBA" id="ARBA00023315"/>
    </source>
</evidence>
<dbReference type="InterPro" id="IPR050743">
    <property type="entry name" value="2-oxoacid_DH_E2_comp"/>
</dbReference>
<name>A0ABV2KME7_9HYPH</name>
<accession>A0ABV2KME7</accession>
<dbReference type="CDD" id="cd06849">
    <property type="entry name" value="lipoyl_domain"/>
    <property type="match status" value="1"/>
</dbReference>
<feature type="compositionally biased region" description="Pro residues" evidence="10">
    <location>
        <begin position="90"/>
        <end position="106"/>
    </location>
</feature>
<evidence type="ECO:0000256" key="9">
    <source>
        <dbReference type="RuleBase" id="RU003423"/>
    </source>
</evidence>
<evidence type="ECO:0000256" key="4">
    <source>
        <dbReference type="ARBA" id="ARBA00022679"/>
    </source>
</evidence>
<dbReference type="InterPro" id="IPR003016">
    <property type="entry name" value="2-oxoA_DH_lipoyl-BS"/>
</dbReference>
<dbReference type="SUPFAM" id="SSF52777">
    <property type="entry name" value="CoA-dependent acyltransferases"/>
    <property type="match status" value="1"/>
</dbReference>
<sequence length="425" mass="44417">MSNPVKIAVPDLGDFRDVPIIEMPVAVGDIIAAGDTLVVVESDKATLDVPTEIGGRITALHVGMGDKVSEGTLLAEIEMEGDMQDAPSAAPAPSPAPASAPAPPTEAAPQVAATPSPAAPAPAPSAQDGSPPHASPSIRKLARELGVDLARIAGTGPKGRITREDVQGFVKAALQAPSAAGGIGLGLPDWPRVDFAKFGEIERKPLSRIVRISGPALTRNAIMIPHVTNFDEADVTDLEAFRREINTQDGAPKLSILPFVVKAAVAALKTYPAFNSSLDGDDMVLKKYWNIGVAADTPEGLVVPVVRDADRKGLREIAAEMADLAADARAGRLKPSDMQGATFTISSLGGIGGTNFTPIINAPEVAILGMTRSAIKPVWDGAAFQPRLIQPLSLSWDHRAVDGVAAARFLGFIKDIMSDFRRISL</sequence>
<dbReference type="PROSITE" id="PS50968">
    <property type="entry name" value="BIOTINYL_LIPOYL"/>
    <property type="match status" value="1"/>
</dbReference>
<keyword evidence="14" id="KW-1185">Reference proteome</keyword>
<dbReference type="GO" id="GO:0004742">
    <property type="term" value="F:dihydrolipoyllysine-residue acetyltransferase activity"/>
    <property type="evidence" value="ECO:0007669"/>
    <property type="project" value="UniProtKB-EC"/>
</dbReference>
<keyword evidence="4 9" id="KW-0808">Transferase</keyword>
<dbReference type="Pfam" id="PF00198">
    <property type="entry name" value="2-oxoacid_dh"/>
    <property type="match status" value="1"/>
</dbReference>
<dbReference type="Gene3D" id="2.40.50.100">
    <property type="match status" value="1"/>
</dbReference>
<keyword evidence="5 9" id="KW-0450">Lipoyl</keyword>
<evidence type="ECO:0000256" key="10">
    <source>
        <dbReference type="SAM" id="MobiDB-lite"/>
    </source>
</evidence>
<reference evidence="13 14" key="1">
    <citation type="submission" date="2024-06" db="EMBL/GenBank/DDBJ databases">
        <title>Genomic Encyclopedia of Type Strains, Phase IV (KMG-IV): sequencing the most valuable type-strain genomes for metagenomic binning, comparative biology and taxonomic classification.</title>
        <authorList>
            <person name="Goeker M."/>
        </authorList>
    </citation>
    <scope>NUCLEOTIDE SEQUENCE [LARGE SCALE GENOMIC DNA]</scope>
    <source>
        <strain evidence="13 14">DSM 19730</strain>
    </source>
</reference>
<dbReference type="EC" id="2.3.1.-" evidence="9"/>
<dbReference type="Proteomes" id="UP001549143">
    <property type="component" value="Unassembled WGS sequence"/>
</dbReference>
<comment type="caution">
    <text evidence="13">The sequence shown here is derived from an EMBL/GenBank/DDBJ whole genome shotgun (WGS) entry which is preliminary data.</text>
</comment>
<proteinExistence type="inferred from homology"/>
<dbReference type="Gene3D" id="4.10.320.10">
    <property type="entry name" value="E3-binding domain"/>
    <property type="match status" value="1"/>
</dbReference>
<evidence type="ECO:0000313" key="14">
    <source>
        <dbReference type="Proteomes" id="UP001549143"/>
    </source>
</evidence>
<evidence type="ECO:0000256" key="8">
    <source>
        <dbReference type="ARBA" id="ARBA00048370"/>
    </source>
</evidence>
<feature type="region of interest" description="Disordered" evidence="10">
    <location>
        <begin position="83"/>
        <end position="137"/>
    </location>
</feature>
<evidence type="ECO:0000259" key="12">
    <source>
        <dbReference type="PROSITE" id="PS51826"/>
    </source>
</evidence>
<dbReference type="Pfam" id="PF02817">
    <property type="entry name" value="E3_binding"/>
    <property type="match status" value="1"/>
</dbReference>
<evidence type="ECO:0000256" key="1">
    <source>
        <dbReference type="ARBA" id="ARBA00001938"/>
    </source>
</evidence>
<comment type="similarity">
    <text evidence="2 9">Belongs to the 2-oxoacid dehydrogenase family.</text>
</comment>